<evidence type="ECO:0000256" key="2">
    <source>
        <dbReference type="ARBA" id="ARBA00023235"/>
    </source>
</evidence>
<dbReference type="Gene3D" id="3.30.70.580">
    <property type="entry name" value="Pseudouridine synthase I, catalytic domain, N-terminal subdomain"/>
    <property type="match status" value="1"/>
</dbReference>
<sequence>MRINNYISASGFCSRREADALIIAKKVKINGRLAEIGSQVKEKDRVEVNGKRIEQKKKHVYIMLNKPIGVVCTTEGKIRNNIVDFVGYKERIFPIGRLDKDSEGLILLTSDGSIVNEILREENQHDKEYQVIVNKAITSDFLNQMSEGVTIFNPVKKKHEKTKPCTLNKIDEKKFSIVLSQGLNRQIRRMCEALGYQVVGLKRVRIMHIKLGKLKTGMWRELSEAELNGLVKKKEKSAKK</sequence>
<evidence type="ECO:0000313" key="7">
    <source>
        <dbReference type="Proteomes" id="UP001158045"/>
    </source>
</evidence>
<dbReference type="Pfam" id="PF00849">
    <property type="entry name" value="PseudoU_synth_2"/>
    <property type="match status" value="1"/>
</dbReference>
<dbReference type="InterPro" id="IPR036986">
    <property type="entry name" value="S4_RNA-bd_sf"/>
</dbReference>
<dbReference type="SUPFAM" id="SSF55120">
    <property type="entry name" value="Pseudouridine synthase"/>
    <property type="match status" value="1"/>
</dbReference>
<feature type="domain" description="RNA-binding S4" evidence="5">
    <location>
        <begin position="1"/>
        <end position="59"/>
    </location>
</feature>
<evidence type="ECO:0000259" key="5">
    <source>
        <dbReference type="SMART" id="SM00363"/>
    </source>
</evidence>
<dbReference type="Gene3D" id="3.10.290.10">
    <property type="entry name" value="RNA-binding S4 domain"/>
    <property type="match status" value="1"/>
</dbReference>
<keyword evidence="3" id="KW-0694">RNA-binding</keyword>
<dbReference type="InterPro" id="IPR018496">
    <property type="entry name" value="PsdUridine_synth_RsuA/RluB_CS"/>
</dbReference>
<dbReference type="InterPro" id="IPR002942">
    <property type="entry name" value="S4_RNA-bd"/>
</dbReference>
<name>A0ABT6NDK9_9FIRM</name>
<dbReference type="PROSITE" id="PS50889">
    <property type="entry name" value="S4"/>
    <property type="match status" value="1"/>
</dbReference>
<reference evidence="6 7" key="1">
    <citation type="submission" date="2023-04" db="EMBL/GenBank/DDBJ databases">
        <title>Fusibacter bizertensis strain WBS, isolated from littoral bottom sediments of the Arctic seas - biochemical and genomic analysis.</title>
        <authorList>
            <person name="Brioukhanov A.L."/>
        </authorList>
    </citation>
    <scope>NUCLEOTIDE SEQUENCE [LARGE SCALE GENOMIC DNA]</scope>
    <source>
        <strain evidence="6 7">WBS</strain>
    </source>
</reference>
<keyword evidence="2 4" id="KW-0413">Isomerase</keyword>
<dbReference type="RefSeq" id="WP_281094360.1">
    <property type="nucleotide sequence ID" value="NZ_JARYZI010000006.1"/>
</dbReference>
<dbReference type="InterPro" id="IPR000748">
    <property type="entry name" value="PsdUridine_synth_RsuA/RluB/E/F"/>
</dbReference>
<evidence type="ECO:0000256" key="3">
    <source>
        <dbReference type="PROSITE-ProRule" id="PRU00182"/>
    </source>
</evidence>
<dbReference type="NCBIfam" id="TIGR00093">
    <property type="entry name" value="pseudouridine synthase"/>
    <property type="match status" value="1"/>
</dbReference>
<dbReference type="InterPro" id="IPR006145">
    <property type="entry name" value="PsdUridine_synth_RsuA/RluA"/>
</dbReference>
<dbReference type="PANTHER" id="PTHR47683">
    <property type="entry name" value="PSEUDOURIDINE SYNTHASE FAMILY PROTEIN-RELATED"/>
    <property type="match status" value="1"/>
</dbReference>
<dbReference type="SMART" id="SM00363">
    <property type="entry name" value="S4"/>
    <property type="match status" value="1"/>
</dbReference>
<evidence type="ECO:0000256" key="1">
    <source>
        <dbReference type="ARBA" id="ARBA00008348"/>
    </source>
</evidence>
<comment type="similarity">
    <text evidence="1 4">Belongs to the pseudouridine synthase RsuA family.</text>
</comment>
<dbReference type="Pfam" id="PF01479">
    <property type="entry name" value="S4"/>
    <property type="match status" value="1"/>
</dbReference>
<dbReference type="SUPFAM" id="SSF55174">
    <property type="entry name" value="Alpha-L RNA-binding motif"/>
    <property type="match status" value="1"/>
</dbReference>
<proteinExistence type="inferred from homology"/>
<dbReference type="InterPro" id="IPR020103">
    <property type="entry name" value="PsdUridine_synth_cat_dom_sf"/>
</dbReference>
<keyword evidence="7" id="KW-1185">Reference proteome</keyword>
<evidence type="ECO:0000256" key="4">
    <source>
        <dbReference type="RuleBase" id="RU003887"/>
    </source>
</evidence>
<gene>
    <name evidence="6" type="ORF">QE109_10155</name>
</gene>
<accession>A0ABT6NDK9</accession>
<dbReference type="PANTHER" id="PTHR47683:SF2">
    <property type="entry name" value="RNA-BINDING S4 DOMAIN-CONTAINING PROTEIN"/>
    <property type="match status" value="1"/>
</dbReference>
<dbReference type="CDD" id="cd00165">
    <property type="entry name" value="S4"/>
    <property type="match status" value="1"/>
</dbReference>
<protein>
    <recommendedName>
        <fullName evidence="4">Pseudouridine synthase</fullName>
        <ecNumber evidence="4">5.4.99.-</ecNumber>
    </recommendedName>
</protein>
<comment type="caution">
    <text evidence="6">The sequence shown here is derived from an EMBL/GenBank/DDBJ whole genome shotgun (WGS) entry which is preliminary data.</text>
</comment>
<dbReference type="EC" id="5.4.99.-" evidence="4"/>
<dbReference type="InterPro" id="IPR050343">
    <property type="entry name" value="RsuA_PseudoU_synthase"/>
</dbReference>
<evidence type="ECO:0000313" key="6">
    <source>
        <dbReference type="EMBL" id="MDH8678510.1"/>
    </source>
</evidence>
<dbReference type="PROSITE" id="PS01149">
    <property type="entry name" value="PSI_RSU"/>
    <property type="match status" value="1"/>
</dbReference>
<organism evidence="6 7">
    <name type="scientific">Fusibacter bizertensis</name>
    <dbReference type="NCBI Taxonomy" id="1488331"/>
    <lineage>
        <taxon>Bacteria</taxon>
        <taxon>Bacillati</taxon>
        <taxon>Bacillota</taxon>
        <taxon>Clostridia</taxon>
        <taxon>Eubacteriales</taxon>
        <taxon>Eubacteriales Family XII. Incertae Sedis</taxon>
        <taxon>Fusibacter</taxon>
    </lineage>
</organism>
<dbReference type="EMBL" id="JARYZI010000006">
    <property type="protein sequence ID" value="MDH8678510.1"/>
    <property type="molecule type" value="Genomic_DNA"/>
</dbReference>
<dbReference type="Proteomes" id="UP001158045">
    <property type="component" value="Unassembled WGS sequence"/>
</dbReference>
<dbReference type="Gene3D" id="3.30.70.1560">
    <property type="entry name" value="Alpha-L RNA-binding motif"/>
    <property type="match status" value="1"/>
</dbReference>
<dbReference type="InterPro" id="IPR042092">
    <property type="entry name" value="PsdUridine_s_RsuA/RluB/E/F_cat"/>
</dbReference>
<dbReference type="InterPro" id="IPR020094">
    <property type="entry name" value="TruA/RsuA/RluB/E/F_N"/>
</dbReference>